<organism evidence="1 2">
    <name type="scientific">Pseudomonas violetae</name>
    <dbReference type="NCBI Taxonomy" id="2915813"/>
    <lineage>
        <taxon>Bacteria</taxon>
        <taxon>Pseudomonadati</taxon>
        <taxon>Pseudomonadota</taxon>
        <taxon>Gammaproteobacteria</taxon>
        <taxon>Pseudomonadales</taxon>
        <taxon>Pseudomonadaceae</taxon>
        <taxon>Pseudomonas</taxon>
    </lineage>
</organism>
<reference evidence="1 2" key="1">
    <citation type="submission" date="2022-02" db="EMBL/GenBank/DDBJ databases">
        <title>Comparative genomics of the first Antarctic Pseudomonas spp. capable of biotransforming 2,4,6-Trinitrotoluene.</title>
        <authorList>
            <person name="Cabrera M.A."/>
            <person name="Marquez S.L."/>
            <person name="Perez-Donoso J.M."/>
        </authorList>
    </citation>
    <scope>NUCLEOTIDE SEQUENCE [LARGE SCALE GENOMIC DNA]</scope>
    <source>
        <strain evidence="1 2">TNT19</strain>
    </source>
</reference>
<protein>
    <submittedName>
        <fullName evidence="1">Phage tail protein</fullName>
    </submittedName>
</protein>
<gene>
    <name evidence="1" type="ORF">L9059_15805</name>
</gene>
<sequence length="236" mass="26312">MTIKIVYQTDHLGIYVGETVADASPLEPGVWLIPARCVEAKPPVIPERKAALWDGERWQLIDSYQGLTAYNTQTRASIVVDRLGALPAGYTLEVPGPGQIWADDRWIDDIPAVVELRYQEQLQAVNIACQREITGGFWSTALGERYRYTSELDDQVNLTGMAVRGLNGPYACYDEQGSKAFRPHSAAQLRQVSDEFTEFKMLRLQKVADLTVQLQVARLAQDLGAINALTWESLSV</sequence>
<keyword evidence="2" id="KW-1185">Reference proteome</keyword>
<evidence type="ECO:0000313" key="2">
    <source>
        <dbReference type="Proteomes" id="UP001299876"/>
    </source>
</evidence>
<dbReference type="Proteomes" id="UP001299876">
    <property type="component" value="Unassembled WGS sequence"/>
</dbReference>
<proteinExistence type="predicted"/>
<comment type="caution">
    <text evidence="1">The sequence shown here is derived from an EMBL/GenBank/DDBJ whole genome shotgun (WGS) entry which is preliminary data.</text>
</comment>
<name>A0ABT0F0X0_9PSED</name>
<dbReference type="RefSeq" id="WP_247291939.1">
    <property type="nucleotide sequence ID" value="NZ_JAKNRW010000012.1"/>
</dbReference>
<accession>A0ABT0F0X0</accession>
<dbReference type="EMBL" id="JAKNRW010000012">
    <property type="protein sequence ID" value="MCK1791629.1"/>
    <property type="molecule type" value="Genomic_DNA"/>
</dbReference>
<evidence type="ECO:0000313" key="1">
    <source>
        <dbReference type="EMBL" id="MCK1791629.1"/>
    </source>
</evidence>